<evidence type="ECO:0000313" key="2">
    <source>
        <dbReference type="EMBL" id="CAD8130624.1"/>
    </source>
</evidence>
<accession>A0A8S1RVW4</accession>
<evidence type="ECO:0000256" key="1">
    <source>
        <dbReference type="PROSITE-ProRule" id="PRU00221"/>
    </source>
</evidence>
<dbReference type="AlphaFoldDB" id="A0A8S1RVW4"/>
<dbReference type="PROSITE" id="PS50082">
    <property type="entry name" value="WD_REPEATS_2"/>
    <property type="match status" value="1"/>
</dbReference>
<dbReference type="SMART" id="SM00320">
    <property type="entry name" value="WD40"/>
    <property type="match status" value="2"/>
</dbReference>
<dbReference type="OrthoDB" id="406225at2759"/>
<dbReference type="Pfam" id="PF00400">
    <property type="entry name" value="WD40"/>
    <property type="match status" value="2"/>
</dbReference>
<protein>
    <submittedName>
        <fullName evidence="2">Uncharacterized protein</fullName>
    </submittedName>
</protein>
<dbReference type="Proteomes" id="UP000692954">
    <property type="component" value="Unassembled WGS sequence"/>
</dbReference>
<name>A0A8S1RVW4_9CILI</name>
<feature type="repeat" description="WD" evidence="1">
    <location>
        <begin position="57"/>
        <end position="88"/>
    </location>
</feature>
<keyword evidence="3" id="KW-1185">Reference proteome</keyword>
<dbReference type="GO" id="GO:0097361">
    <property type="term" value="C:cytosolic [4Fe-4S] assembly targeting complex"/>
    <property type="evidence" value="ECO:0007669"/>
    <property type="project" value="TreeGrafter"/>
</dbReference>
<comment type="caution">
    <text evidence="2">The sequence shown here is derived from an EMBL/GenBank/DDBJ whole genome shotgun (WGS) entry which is preliminary data.</text>
</comment>
<dbReference type="PANTHER" id="PTHR19920">
    <property type="entry name" value="WD40 PROTEIN CIAO1"/>
    <property type="match status" value="1"/>
</dbReference>
<dbReference type="PROSITE" id="PS50294">
    <property type="entry name" value="WD_REPEATS_REGION"/>
    <property type="match status" value="1"/>
</dbReference>
<dbReference type="PANTHER" id="PTHR19920:SF0">
    <property type="entry name" value="CYTOSOLIC IRON-SULFUR PROTEIN ASSEMBLY PROTEIN CIAO1-RELATED"/>
    <property type="match status" value="1"/>
</dbReference>
<organism evidence="2 3">
    <name type="scientific">Paramecium sonneborni</name>
    <dbReference type="NCBI Taxonomy" id="65129"/>
    <lineage>
        <taxon>Eukaryota</taxon>
        <taxon>Sar</taxon>
        <taxon>Alveolata</taxon>
        <taxon>Ciliophora</taxon>
        <taxon>Intramacronucleata</taxon>
        <taxon>Oligohymenophorea</taxon>
        <taxon>Peniculida</taxon>
        <taxon>Parameciidae</taxon>
        <taxon>Paramecium</taxon>
    </lineage>
</organism>
<gene>
    <name evidence="2" type="ORF">PSON_ATCC_30995.1.T3090001</name>
</gene>
<dbReference type="InterPro" id="IPR001680">
    <property type="entry name" value="WD40_rpt"/>
</dbReference>
<keyword evidence="1" id="KW-0853">WD repeat</keyword>
<reference evidence="2" key="1">
    <citation type="submission" date="2021-01" db="EMBL/GenBank/DDBJ databases">
        <authorList>
            <consortium name="Genoscope - CEA"/>
            <person name="William W."/>
        </authorList>
    </citation>
    <scope>NUCLEOTIDE SEQUENCE</scope>
</reference>
<sequence>MKQVEDTGQQYLCFYKARRTPRINLYQIPGVYTLNFMKKQNQFISGKNNEWISQQRLNGHIGYIFCLILNNNEDIIISGSADKTIKFWMNKNKWLLCQQTITDHSNYIYELSLSQQQNRVISCGYDKQILIIEQSQQKKNALQYKRLQLNNMDIEYVLLIIICSHSNQMIENRCLFLR</sequence>
<evidence type="ECO:0000313" key="3">
    <source>
        <dbReference type="Proteomes" id="UP000692954"/>
    </source>
</evidence>
<dbReference type="EMBL" id="CAJJDN010000309">
    <property type="protein sequence ID" value="CAD8130624.1"/>
    <property type="molecule type" value="Genomic_DNA"/>
</dbReference>
<proteinExistence type="predicted"/>
<dbReference type="GO" id="GO:0016226">
    <property type="term" value="P:iron-sulfur cluster assembly"/>
    <property type="evidence" value="ECO:0007669"/>
    <property type="project" value="TreeGrafter"/>
</dbReference>